<dbReference type="GeneID" id="116300132"/>
<sequence>MKAVYMFIVVVACVTVSMASRKRNSFENTSEKMFKSEDVSKREECEDKWHTYFCKLVKRLGRCDSSRSKEKCAETCGQCNRCGDIFSLPKCLHLKETNRCYTDEARANCGTTCESCGKACKNYVKQCDNQKTLDELCTIKSGGFLLCPRGCNLCIDRE</sequence>
<evidence type="ECO:0000256" key="2">
    <source>
        <dbReference type="SAM" id="SignalP"/>
    </source>
</evidence>
<dbReference type="Proteomes" id="UP000515163">
    <property type="component" value="Unplaced"/>
</dbReference>
<evidence type="ECO:0000256" key="1">
    <source>
        <dbReference type="ARBA" id="ARBA00022656"/>
    </source>
</evidence>
<keyword evidence="1" id="KW-0800">Toxin</keyword>
<dbReference type="InParanoid" id="A0A6P8I9R6"/>
<dbReference type="GO" id="GO:0090729">
    <property type="term" value="F:toxin activity"/>
    <property type="evidence" value="ECO:0007669"/>
    <property type="project" value="UniProtKB-KW"/>
</dbReference>
<keyword evidence="4" id="KW-1185">Reference proteome</keyword>
<organism evidence="4 5">
    <name type="scientific">Actinia tenebrosa</name>
    <name type="common">Australian red waratah sea anemone</name>
    <dbReference type="NCBI Taxonomy" id="6105"/>
    <lineage>
        <taxon>Eukaryota</taxon>
        <taxon>Metazoa</taxon>
        <taxon>Cnidaria</taxon>
        <taxon>Anthozoa</taxon>
        <taxon>Hexacorallia</taxon>
        <taxon>Actiniaria</taxon>
        <taxon>Actiniidae</taxon>
        <taxon>Actinia</taxon>
    </lineage>
</organism>
<dbReference type="KEGG" id="aten:116300132"/>
<dbReference type="OrthoDB" id="10280419at2759"/>
<feature type="signal peptide" evidence="2">
    <location>
        <begin position="1"/>
        <end position="19"/>
    </location>
</feature>
<evidence type="ECO:0000313" key="4">
    <source>
        <dbReference type="Proteomes" id="UP000515163"/>
    </source>
</evidence>
<feature type="domain" description="ShKT" evidence="3">
    <location>
        <begin position="81"/>
        <end position="117"/>
    </location>
</feature>
<reference evidence="5" key="1">
    <citation type="submission" date="2025-08" db="UniProtKB">
        <authorList>
            <consortium name="RefSeq"/>
        </authorList>
    </citation>
    <scope>IDENTIFICATION</scope>
    <source>
        <tissue evidence="5">Tentacle</tissue>
    </source>
</reference>
<protein>
    <submittedName>
        <fullName evidence="5">Uncharacterized protein ZK643.6-like</fullName>
    </submittedName>
</protein>
<proteinExistence type="predicted"/>
<feature type="domain" description="ShKT" evidence="3">
    <location>
        <begin position="44"/>
        <end position="80"/>
    </location>
</feature>
<dbReference type="RefSeq" id="XP_031564778.1">
    <property type="nucleotide sequence ID" value="XM_031708918.1"/>
</dbReference>
<dbReference type="SMART" id="SM00254">
    <property type="entry name" value="ShKT"/>
    <property type="match status" value="2"/>
</dbReference>
<feature type="chain" id="PRO_5027848128" evidence="2">
    <location>
        <begin position="20"/>
        <end position="158"/>
    </location>
</feature>
<keyword evidence="2" id="KW-0732">Signal</keyword>
<gene>
    <name evidence="5" type="primary">LOC116300132</name>
</gene>
<name>A0A6P8I9R6_ACTTE</name>
<dbReference type="InterPro" id="IPR003582">
    <property type="entry name" value="ShKT_dom"/>
</dbReference>
<evidence type="ECO:0000313" key="5">
    <source>
        <dbReference type="RefSeq" id="XP_031564778.1"/>
    </source>
</evidence>
<evidence type="ECO:0000259" key="3">
    <source>
        <dbReference type="SMART" id="SM00254"/>
    </source>
</evidence>
<accession>A0A6P8I9R6</accession>
<dbReference type="AlphaFoldDB" id="A0A6P8I9R6"/>